<evidence type="ECO:0000313" key="4">
    <source>
        <dbReference type="Proteomes" id="UP000318447"/>
    </source>
</evidence>
<evidence type="ECO:0000313" key="3">
    <source>
        <dbReference type="EMBL" id="TPP53387.1"/>
    </source>
</evidence>
<feature type="coiled-coil region" evidence="1">
    <location>
        <begin position="479"/>
        <end position="513"/>
    </location>
</feature>
<keyword evidence="2" id="KW-0472">Membrane</keyword>
<keyword evidence="1" id="KW-0175">Coiled coil</keyword>
<evidence type="ECO:0000256" key="2">
    <source>
        <dbReference type="SAM" id="Phobius"/>
    </source>
</evidence>
<keyword evidence="2" id="KW-1133">Transmembrane helix</keyword>
<proteinExistence type="predicted"/>
<dbReference type="VEuPathDB" id="TriTrypDB:LdBPK_367300.1"/>
<feature type="coiled-coil region" evidence="1">
    <location>
        <begin position="421"/>
        <end position="448"/>
    </location>
</feature>
<feature type="transmembrane region" description="Helical" evidence="2">
    <location>
        <begin position="40"/>
        <end position="62"/>
    </location>
</feature>
<keyword evidence="2" id="KW-0812">Transmembrane</keyword>
<feature type="coiled-coil region" evidence="1">
    <location>
        <begin position="260"/>
        <end position="308"/>
    </location>
</feature>
<sequence length="626" mass="72632">MFQSGSSARPKLEPAAAGSYQPVQVPKEKYDKIVEGRNRFLVTSIVSVAVFLGISALPQFLIYRCVRRVYRNYCHGKVLDLSPKLYDKKDVALYEMSKAVRVEFLIEEKVVDDGHYRIDEALSETEQEKRRRAMTLDFMIRNDHNWVGSTVNFATVLRADTQLPGFQKYDCVLLRDELLNQSESKARNLFDSAAQYVKEDGMFLVMDVGKSTYPKLIKLARWFSKATNSSMSFAHDYHGWIRESMLYDIKEEQRCLFGFYYALQQSIEELRSELQQLEDSLVLQEEALQRKRQQSEKLNNDLANAYLATTSQEESRAAANEAYRTASRAKQVLENSETQSSESMWSNREDYVSQLMAADEERKGVEADIGEVSSRIKELKEKKVDAQKRLTVARLMSMLDDLQSLLKKKVYGPSGGEETRAQELLKTVQELSRERERTIHLLSKKEREMASFIDLKQRRIEELRKEFTRNVSMYADSNNRELLNVAQRIQAERHQLLQEIERLEEANRKIADVLMDTKYTTESAIKDRDTALSAVETMGISMNPERECLQLRERIQKANAERRMYVLKTEEVQGSIDEDTVMYNTRMSKLRKEILFYQDETVRFEKENKDLKQLCDTLAGSLDGSH</sequence>
<dbReference type="VEuPathDB" id="TriTrypDB:LdBPK_367310.1"/>
<evidence type="ECO:0000256" key="1">
    <source>
        <dbReference type="SAM" id="Coils"/>
    </source>
</evidence>
<gene>
    <name evidence="3" type="ORF">CGC21_38855</name>
</gene>
<organism evidence="3 4">
    <name type="scientific">Leishmania donovani</name>
    <dbReference type="NCBI Taxonomy" id="5661"/>
    <lineage>
        <taxon>Eukaryota</taxon>
        <taxon>Discoba</taxon>
        <taxon>Euglenozoa</taxon>
        <taxon>Kinetoplastea</taxon>
        <taxon>Metakinetoplastina</taxon>
        <taxon>Trypanosomatida</taxon>
        <taxon>Trypanosomatidae</taxon>
        <taxon>Leishmaniinae</taxon>
        <taxon>Leishmania</taxon>
    </lineage>
</organism>
<dbReference type="EMBL" id="RHLC01000055">
    <property type="protein sequence ID" value="TPP53387.1"/>
    <property type="molecule type" value="Genomic_DNA"/>
</dbReference>
<accession>A0A504Y7B0</accession>
<dbReference type="VEuPathDB" id="TriTrypDB:LDHU3_36.9680"/>
<feature type="coiled-coil region" evidence="1">
    <location>
        <begin position="362"/>
        <end position="396"/>
    </location>
</feature>
<protein>
    <submittedName>
        <fullName evidence="3">Uncharacterized protein</fullName>
    </submittedName>
</protein>
<dbReference type="VEuPathDB" id="TriTrypDB:LdCL_360085700"/>
<dbReference type="VEuPathDB" id="TriTrypDB:LdCL_360085600"/>
<dbReference type="VEuPathDB" id="TriTrypDB:LDHU3_36.9690"/>
<name>A0A504Y7B0_LEIDO</name>
<dbReference type="AlphaFoldDB" id="A0A504Y7B0"/>
<dbReference type="Proteomes" id="UP000318447">
    <property type="component" value="Unassembled WGS sequence"/>
</dbReference>
<reference evidence="4" key="1">
    <citation type="submission" date="2019-02" db="EMBL/GenBank/DDBJ databases">
        <title>FDA dAtabase for Regulatory Grade micrObial Sequences (FDA-ARGOS): Supporting development and validation of Infectious Disease Dx tests.</title>
        <authorList>
            <person name="Duncan R."/>
            <person name="Fisher C."/>
            <person name="Tallon L."/>
            <person name="Sadzewicz L."/>
            <person name="Sengamalay N."/>
            <person name="Ott S."/>
            <person name="Godinez A."/>
            <person name="Nagaraj S."/>
            <person name="Vavikolanu K."/>
            <person name="Nadendla S."/>
            <person name="Aluvathingal J."/>
            <person name="Sichtig H."/>
        </authorList>
    </citation>
    <scope>NUCLEOTIDE SEQUENCE [LARGE SCALE GENOMIC DNA]</scope>
    <source>
        <strain evidence="4">FDAARGOS_361</strain>
    </source>
</reference>
<comment type="caution">
    <text evidence="3">The sequence shown here is derived from an EMBL/GenBank/DDBJ whole genome shotgun (WGS) entry which is preliminary data.</text>
</comment>